<proteinExistence type="predicted"/>
<name>A0AAE0PIM1_SORBR</name>
<protein>
    <submittedName>
        <fullName evidence="2">Heterokaryon incompatibility protein-domain-containing protein</fullName>
    </submittedName>
</protein>
<dbReference type="InterPro" id="IPR010730">
    <property type="entry name" value="HET"/>
</dbReference>
<dbReference type="AlphaFoldDB" id="A0AAE0PIM1"/>
<organism evidence="2 3">
    <name type="scientific">Sordaria brevicollis</name>
    <dbReference type="NCBI Taxonomy" id="83679"/>
    <lineage>
        <taxon>Eukaryota</taxon>
        <taxon>Fungi</taxon>
        <taxon>Dikarya</taxon>
        <taxon>Ascomycota</taxon>
        <taxon>Pezizomycotina</taxon>
        <taxon>Sordariomycetes</taxon>
        <taxon>Sordariomycetidae</taxon>
        <taxon>Sordariales</taxon>
        <taxon>Sordariaceae</taxon>
        <taxon>Sordaria</taxon>
    </lineage>
</organism>
<sequence length="259" mass="29311">PREHRVAMIQRWLSRCERDHGQKCGHYFSETNFGDKLLVVDVQRGCLAEITPCLSKRYFALSYVWGRQATFQTLKQNVERLRQPGSISYSSDMLPRTIRDAIQLLIALNERYLWCDRLCIIQDDSESKHSSISRMNVIFGGAYAVIMARSGSDAEAGLLSPGHGHPWHRVCRLSDSMRFVTVPSSRAEEGAGLAPLEGHGFDSVDPVHWDKNRVGMPEDIKFLCGNVEVIQYPFRDLGLEAPLTLGALRFYTLCASFEM</sequence>
<feature type="non-terminal residue" evidence="2">
    <location>
        <position position="259"/>
    </location>
</feature>
<reference evidence="2" key="1">
    <citation type="journal article" date="2023" name="Mol. Phylogenet. Evol.">
        <title>Genome-scale phylogeny and comparative genomics of the fungal order Sordariales.</title>
        <authorList>
            <person name="Hensen N."/>
            <person name="Bonometti L."/>
            <person name="Westerberg I."/>
            <person name="Brannstrom I.O."/>
            <person name="Guillou S."/>
            <person name="Cros-Aarteil S."/>
            <person name="Calhoun S."/>
            <person name="Haridas S."/>
            <person name="Kuo A."/>
            <person name="Mondo S."/>
            <person name="Pangilinan J."/>
            <person name="Riley R."/>
            <person name="LaButti K."/>
            <person name="Andreopoulos B."/>
            <person name="Lipzen A."/>
            <person name="Chen C."/>
            <person name="Yan M."/>
            <person name="Daum C."/>
            <person name="Ng V."/>
            <person name="Clum A."/>
            <person name="Steindorff A."/>
            <person name="Ohm R.A."/>
            <person name="Martin F."/>
            <person name="Silar P."/>
            <person name="Natvig D.O."/>
            <person name="Lalanne C."/>
            <person name="Gautier V."/>
            <person name="Ament-Velasquez S.L."/>
            <person name="Kruys A."/>
            <person name="Hutchinson M.I."/>
            <person name="Powell A.J."/>
            <person name="Barry K."/>
            <person name="Miller A.N."/>
            <person name="Grigoriev I.V."/>
            <person name="Debuchy R."/>
            <person name="Gladieux P."/>
            <person name="Hiltunen Thoren M."/>
            <person name="Johannesson H."/>
        </authorList>
    </citation>
    <scope>NUCLEOTIDE SEQUENCE</scope>
    <source>
        <strain evidence="2">FGSC 1904</strain>
    </source>
</reference>
<evidence type="ECO:0000313" key="2">
    <source>
        <dbReference type="EMBL" id="KAK3400756.1"/>
    </source>
</evidence>
<dbReference type="PANTHER" id="PTHR33112:SF12">
    <property type="entry name" value="HETEROKARYON INCOMPATIBILITY DOMAIN-CONTAINING PROTEIN"/>
    <property type="match status" value="1"/>
</dbReference>
<dbReference type="PANTHER" id="PTHR33112">
    <property type="entry name" value="DOMAIN PROTEIN, PUTATIVE-RELATED"/>
    <property type="match status" value="1"/>
</dbReference>
<dbReference type="Pfam" id="PF06985">
    <property type="entry name" value="HET"/>
    <property type="match status" value="1"/>
</dbReference>
<evidence type="ECO:0000313" key="3">
    <source>
        <dbReference type="Proteomes" id="UP001281003"/>
    </source>
</evidence>
<comment type="caution">
    <text evidence="2">The sequence shown here is derived from an EMBL/GenBank/DDBJ whole genome shotgun (WGS) entry which is preliminary data.</text>
</comment>
<dbReference type="Proteomes" id="UP001281003">
    <property type="component" value="Unassembled WGS sequence"/>
</dbReference>
<keyword evidence="3" id="KW-1185">Reference proteome</keyword>
<accession>A0AAE0PIM1</accession>
<reference evidence="2" key="2">
    <citation type="submission" date="2023-07" db="EMBL/GenBank/DDBJ databases">
        <authorList>
            <consortium name="Lawrence Berkeley National Laboratory"/>
            <person name="Haridas S."/>
            <person name="Hensen N."/>
            <person name="Bonometti L."/>
            <person name="Westerberg I."/>
            <person name="Brannstrom I.O."/>
            <person name="Guillou S."/>
            <person name="Cros-Aarteil S."/>
            <person name="Calhoun S."/>
            <person name="Kuo A."/>
            <person name="Mondo S."/>
            <person name="Pangilinan J."/>
            <person name="Riley R."/>
            <person name="LaButti K."/>
            <person name="Andreopoulos B."/>
            <person name="Lipzen A."/>
            <person name="Chen C."/>
            <person name="Yanf M."/>
            <person name="Daum C."/>
            <person name="Ng V."/>
            <person name="Clum A."/>
            <person name="Steindorff A."/>
            <person name="Ohm R."/>
            <person name="Martin F."/>
            <person name="Silar P."/>
            <person name="Natvig D."/>
            <person name="Lalanne C."/>
            <person name="Gautier V."/>
            <person name="Ament-velasquez S.L."/>
            <person name="Kruys A."/>
            <person name="Hutchinson M.I."/>
            <person name="Powell A.J."/>
            <person name="Barry K."/>
            <person name="Miller A.N."/>
            <person name="Grigoriev I.V."/>
            <person name="Debuchy R."/>
            <person name="Gladieux P."/>
            <person name="Thoren M.H."/>
            <person name="Johannesson H."/>
        </authorList>
    </citation>
    <scope>NUCLEOTIDE SEQUENCE</scope>
    <source>
        <strain evidence="2">FGSC 1904</strain>
    </source>
</reference>
<feature type="non-terminal residue" evidence="2">
    <location>
        <position position="1"/>
    </location>
</feature>
<dbReference type="EMBL" id="JAUTDP010000003">
    <property type="protein sequence ID" value="KAK3400756.1"/>
    <property type="molecule type" value="Genomic_DNA"/>
</dbReference>
<feature type="domain" description="Heterokaryon incompatibility" evidence="1">
    <location>
        <begin position="58"/>
        <end position="161"/>
    </location>
</feature>
<evidence type="ECO:0000259" key="1">
    <source>
        <dbReference type="Pfam" id="PF06985"/>
    </source>
</evidence>
<gene>
    <name evidence="2" type="ORF">B0T20DRAFT_329395</name>
</gene>